<sequence>MKDKQKRKKERTWAEAARMVLENFSDAPMTPKQILHVIQTKGLKEMRGRVGPDGMARLSSSALLVGSSPMPPRVGKAAEVQWFKVVVLQAECGVGSQLRVPQWSQSPLPVQSQSRCQPTPTPSSQPSPSPASTSANEEPEGYTPPAAVSSPSASPASTLCPSAQLKEQRRPDETQAFSFRKGRDDDRQSFVPQLTVSVGRPWPTTEKSKCRLSDSTVKSSLLGRGTYQICPGSCPGENLHTARSGAGAAPWQAKPVPSKPGPSARPLLLLQPLATGQGRPGSGCGLLLG</sequence>
<feature type="compositionally biased region" description="Low complexity" evidence="2">
    <location>
        <begin position="144"/>
        <end position="163"/>
    </location>
</feature>
<gene>
    <name evidence="4" type="ORF">AKAME5_000005700</name>
</gene>
<dbReference type="GO" id="GO:0003682">
    <property type="term" value="F:chromatin binding"/>
    <property type="evidence" value="ECO:0007669"/>
    <property type="project" value="TreeGrafter"/>
</dbReference>
<dbReference type="PANTHER" id="PTHR13578:SF19">
    <property type="entry name" value="POLYCOMB GROUP PROTEIN ASXL1"/>
    <property type="match status" value="1"/>
</dbReference>
<feature type="compositionally biased region" description="Gly residues" evidence="2">
    <location>
        <begin position="278"/>
        <end position="289"/>
    </location>
</feature>
<evidence type="ECO:0000313" key="4">
    <source>
        <dbReference type="EMBL" id="GLD45561.1"/>
    </source>
</evidence>
<evidence type="ECO:0000313" key="5">
    <source>
        <dbReference type="Proteomes" id="UP001279410"/>
    </source>
</evidence>
<dbReference type="InterPro" id="IPR007759">
    <property type="entry name" value="Asxl_HARE-HTH"/>
</dbReference>
<evidence type="ECO:0000256" key="2">
    <source>
        <dbReference type="SAM" id="MobiDB-lite"/>
    </source>
</evidence>
<name>A0AAD3M129_LATJO</name>
<evidence type="ECO:0000259" key="3">
    <source>
        <dbReference type="Pfam" id="PF05066"/>
    </source>
</evidence>
<organism evidence="4 5">
    <name type="scientific">Lates japonicus</name>
    <name type="common">Japanese lates</name>
    <dbReference type="NCBI Taxonomy" id="270547"/>
    <lineage>
        <taxon>Eukaryota</taxon>
        <taxon>Metazoa</taxon>
        <taxon>Chordata</taxon>
        <taxon>Craniata</taxon>
        <taxon>Vertebrata</taxon>
        <taxon>Euteleostomi</taxon>
        <taxon>Actinopterygii</taxon>
        <taxon>Neopterygii</taxon>
        <taxon>Teleostei</taxon>
        <taxon>Neoteleostei</taxon>
        <taxon>Acanthomorphata</taxon>
        <taxon>Carangaria</taxon>
        <taxon>Carangaria incertae sedis</taxon>
        <taxon>Centropomidae</taxon>
        <taxon>Lates</taxon>
    </lineage>
</organism>
<dbReference type="GO" id="GO:0045944">
    <property type="term" value="P:positive regulation of transcription by RNA polymerase II"/>
    <property type="evidence" value="ECO:0007669"/>
    <property type="project" value="TreeGrafter"/>
</dbReference>
<dbReference type="PANTHER" id="PTHR13578">
    <property type="entry name" value="ADDITIONAL SEX COMBS LIKE PROTEIN ASXL"/>
    <property type="match status" value="1"/>
</dbReference>
<proteinExistence type="predicted"/>
<accession>A0AAD3M129</accession>
<feature type="region of interest" description="Disordered" evidence="2">
    <location>
        <begin position="105"/>
        <end position="208"/>
    </location>
</feature>
<feature type="domain" description="HTH HARE-type" evidence="3">
    <location>
        <begin position="11"/>
        <end position="59"/>
    </location>
</feature>
<feature type="compositionally biased region" description="Pro residues" evidence="2">
    <location>
        <begin position="119"/>
        <end position="129"/>
    </location>
</feature>
<dbReference type="Proteomes" id="UP001279410">
    <property type="component" value="Unassembled WGS sequence"/>
</dbReference>
<evidence type="ECO:0000256" key="1">
    <source>
        <dbReference type="ARBA" id="ARBA00023163"/>
    </source>
</evidence>
<reference evidence="4" key="1">
    <citation type="submission" date="2022-08" db="EMBL/GenBank/DDBJ databases">
        <title>Genome sequencing of akame (Lates japonicus).</title>
        <authorList>
            <person name="Hashiguchi Y."/>
            <person name="Takahashi H."/>
        </authorList>
    </citation>
    <scope>NUCLEOTIDE SEQUENCE</scope>
    <source>
        <strain evidence="4">Kochi</strain>
    </source>
</reference>
<dbReference type="GO" id="GO:0042975">
    <property type="term" value="F:peroxisome proliferator activated receptor binding"/>
    <property type="evidence" value="ECO:0007669"/>
    <property type="project" value="TreeGrafter"/>
</dbReference>
<dbReference type="GO" id="GO:0035517">
    <property type="term" value="C:PR-DUB complex"/>
    <property type="evidence" value="ECO:0007669"/>
    <property type="project" value="TreeGrafter"/>
</dbReference>
<comment type="caution">
    <text evidence="4">The sequence shown here is derived from an EMBL/GenBank/DDBJ whole genome shotgun (WGS) entry which is preliminary data.</text>
</comment>
<keyword evidence="1" id="KW-0804">Transcription</keyword>
<dbReference type="InterPro" id="IPR024811">
    <property type="entry name" value="ASX/ASX-like"/>
</dbReference>
<protein>
    <submittedName>
        <fullName evidence="4">Polycomb group protein ASXL1 isoform X1</fullName>
    </submittedName>
</protein>
<dbReference type="EMBL" id="BRZM01000001">
    <property type="protein sequence ID" value="GLD45561.1"/>
    <property type="molecule type" value="Genomic_DNA"/>
</dbReference>
<dbReference type="GO" id="GO:0009887">
    <property type="term" value="P:animal organ morphogenesis"/>
    <property type="evidence" value="ECO:0007669"/>
    <property type="project" value="TreeGrafter"/>
</dbReference>
<keyword evidence="5" id="KW-1185">Reference proteome</keyword>
<dbReference type="AlphaFoldDB" id="A0AAD3M129"/>
<dbReference type="Pfam" id="PF05066">
    <property type="entry name" value="HARE-HTH"/>
    <property type="match status" value="1"/>
</dbReference>
<feature type="region of interest" description="Disordered" evidence="2">
    <location>
        <begin position="241"/>
        <end position="289"/>
    </location>
</feature>